<feature type="transmembrane region" description="Helical" evidence="1">
    <location>
        <begin position="84"/>
        <end position="103"/>
    </location>
</feature>
<keyword evidence="1" id="KW-0812">Transmembrane</keyword>
<gene>
    <name evidence="2" type="ORF">MOTC310_17515</name>
</gene>
<dbReference type="EMBL" id="MLCA01000008">
    <property type="protein sequence ID" value="MEE7492176.1"/>
    <property type="molecule type" value="Genomic_DNA"/>
</dbReference>
<evidence type="ECO:0000313" key="3">
    <source>
        <dbReference type="Proteomes" id="UP001355206"/>
    </source>
</evidence>
<dbReference type="Proteomes" id="UP001355206">
    <property type="component" value="Unassembled WGS sequence"/>
</dbReference>
<evidence type="ECO:0000313" key="2">
    <source>
        <dbReference type="EMBL" id="MEE7492176.1"/>
    </source>
</evidence>
<comment type="caution">
    <text evidence="2">The sequence shown here is derived from an EMBL/GenBank/DDBJ whole genome shotgun (WGS) entry which is preliminary data.</text>
</comment>
<keyword evidence="1" id="KW-1133">Transmembrane helix</keyword>
<dbReference type="PROSITE" id="PS51257">
    <property type="entry name" value="PROKAR_LIPOPROTEIN"/>
    <property type="match status" value="1"/>
</dbReference>
<organism evidence="2 3">
    <name type="scientific">Methylobacterium oryzae</name>
    <dbReference type="NCBI Taxonomy" id="334852"/>
    <lineage>
        <taxon>Bacteria</taxon>
        <taxon>Pseudomonadati</taxon>
        <taxon>Pseudomonadota</taxon>
        <taxon>Alphaproteobacteria</taxon>
        <taxon>Hyphomicrobiales</taxon>
        <taxon>Methylobacteriaceae</taxon>
        <taxon>Methylobacterium</taxon>
    </lineage>
</organism>
<feature type="transmembrane region" description="Helical" evidence="1">
    <location>
        <begin position="43"/>
        <end position="72"/>
    </location>
</feature>
<evidence type="ECO:0008006" key="4">
    <source>
        <dbReference type="Google" id="ProtNLM"/>
    </source>
</evidence>
<keyword evidence="3" id="KW-1185">Reference proteome</keyword>
<evidence type="ECO:0000256" key="1">
    <source>
        <dbReference type="SAM" id="Phobius"/>
    </source>
</evidence>
<reference evidence="2 3" key="1">
    <citation type="journal article" date="2012" name="Genet. Mol. Biol.">
        <title>Analysis of 16S rRNA and mxaF genes revealing insights into Methylobacterium niche-specific plant association.</title>
        <authorList>
            <person name="Dourado M.N."/>
            <person name="Andreote F.D."/>
            <person name="Dini-Andreote F."/>
            <person name="Conti R."/>
            <person name="Araujo J.M."/>
            <person name="Araujo W.L."/>
        </authorList>
    </citation>
    <scope>NUCLEOTIDE SEQUENCE [LARGE SCALE GENOMIC DNA]</scope>
    <source>
        <strain evidence="2 3">TC3-10</strain>
    </source>
</reference>
<protein>
    <recommendedName>
        <fullName evidence="4">Lipoprotein</fullName>
    </recommendedName>
</protein>
<dbReference type="RefSeq" id="WP_331302721.1">
    <property type="nucleotide sequence ID" value="NZ_MLCA01000008.1"/>
</dbReference>
<proteinExistence type="predicted"/>
<accession>A0ABU7TRT6</accession>
<sequence>MKDIVATAILTAAASLGCVPFVTMFAEGQRATASEQVTTAVGVVAFLAAAGLTVERGGLAAAVLLLFLTGLVHDTAQRRALSRYVRASCAWVSVALLLSYIGLDRG</sequence>
<keyword evidence="1" id="KW-0472">Membrane</keyword>
<name>A0ABU7TRT6_9HYPH</name>